<dbReference type="EMBL" id="CP045921">
    <property type="protein sequence ID" value="QHN43012.1"/>
    <property type="molecule type" value="Genomic_DNA"/>
</dbReference>
<dbReference type="Pfam" id="PF03713">
    <property type="entry name" value="DUF305"/>
    <property type="match status" value="1"/>
</dbReference>
<dbReference type="Proteomes" id="UP001059824">
    <property type="component" value="Chromosome"/>
</dbReference>
<dbReference type="InterPro" id="IPR005183">
    <property type="entry name" value="DUF305_CopM-like"/>
</dbReference>
<sequence>MNNKKLFTIIAVVLVLAVAGGALYYGLRGNTTKSNTDSMSGMDMGGSTDNGSLVDTNSATYKQYAAMSGETYDRNFIANMIAHHQGAVDMAKLAQKNAKHQELKDMANDIISAQEGEISQMTAWQKEWGYPSTSADNMMDHSAMGMMDEMAGMNSALEGKTGDEFDKAFIEQMIMHHQSAIDMAAPGEKNAQHQELKDLTRAVVSAQTQEIKQMKQWQKDWGYEN</sequence>
<feature type="domain" description="DUF305" evidence="1">
    <location>
        <begin position="73"/>
        <end position="217"/>
    </location>
</feature>
<keyword evidence="3" id="KW-1185">Reference proteome</keyword>
<name>A0A857MN58_9BACT</name>
<dbReference type="KEGG" id="mama:GII36_04095"/>
<dbReference type="AlphaFoldDB" id="A0A857MN58"/>
<organism evidence="2 3">
    <name type="scientific">Candidatus Mycosynbacter amalyticus</name>
    <dbReference type="NCBI Taxonomy" id="2665156"/>
    <lineage>
        <taxon>Bacteria</taxon>
        <taxon>Candidatus Saccharimonadota</taxon>
        <taxon>Candidatus Saccharimonadota incertae sedis</taxon>
        <taxon>Candidatus Mycosynbacter</taxon>
    </lineage>
</organism>
<dbReference type="RefSeq" id="WP_260762749.1">
    <property type="nucleotide sequence ID" value="NZ_CP045921.1"/>
</dbReference>
<gene>
    <name evidence="2" type="ORF">GII36_04095</name>
</gene>
<evidence type="ECO:0000313" key="2">
    <source>
        <dbReference type="EMBL" id="QHN43012.1"/>
    </source>
</evidence>
<dbReference type="PANTHER" id="PTHR36933">
    <property type="entry name" value="SLL0788 PROTEIN"/>
    <property type="match status" value="1"/>
</dbReference>
<protein>
    <submittedName>
        <fullName evidence="2">DUF305 domain-containing protein</fullName>
    </submittedName>
</protein>
<accession>A0A857MN58</accession>
<reference evidence="2" key="1">
    <citation type="journal article" date="2021" name="Nat. Microbiol.">
        <title>Cocultivation of an ultrasmall environmental parasitic bacterium with lytic ability against bacteria associated with wastewater foams.</title>
        <authorList>
            <person name="Batinovic S."/>
            <person name="Rose J.J.A."/>
            <person name="Ratcliffe J."/>
            <person name="Seviour R.J."/>
            <person name="Petrovski S."/>
        </authorList>
    </citation>
    <scope>NUCLEOTIDE SEQUENCE</scope>
    <source>
        <strain evidence="2">JR1</strain>
    </source>
</reference>
<dbReference type="Gene3D" id="1.20.1260.10">
    <property type="match status" value="1"/>
</dbReference>
<proteinExistence type="predicted"/>
<evidence type="ECO:0000313" key="3">
    <source>
        <dbReference type="Proteomes" id="UP001059824"/>
    </source>
</evidence>
<dbReference type="PANTHER" id="PTHR36933:SF1">
    <property type="entry name" value="SLL0788 PROTEIN"/>
    <property type="match status" value="1"/>
</dbReference>
<dbReference type="InterPro" id="IPR012347">
    <property type="entry name" value="Ferritin-like"/>
</dbReference>
<evidence type="ECO:0000259" key="1">
    <source>
        <dbReference type="Pfam" id="PF03713"/>
    </source>
</evidence>